<dbReference type="RefSeq" id="WP_173792789.1">
    <property type="nucleotide sequence ID" value="NZ_JAAIOC010000001.1"/>
</dbReference>
<dbReference type="AlphaFoldDB" id="A0AAP7DWY2"/>
<dbReference type="EMBL" id="JAAIOD010000001">
    <property type="protein sequence ID" value="NSE56700.1"/>
    <property type="molecule type" value="Genomic_DNA"/>
</dbReference>
<reference evidence="1" key="1">
    <citation type="journal article" date="2020" name="Cell Host Microbe">
        <title>Functional and Genomic Variation between Human-Derived Isolates of Lachnospiraceae Reveals Inter- and Intra-Species Diversity.</title>
        <authorList>
            <person name="Sorbara M.T."/>
            <person name="Littmann E.R."/>
            <person name="Fontana E."/>
            <person name="Moody T.U."/>
            <person name="Kohout C.E."/>
            <person name="Gjonbalaj M."/>
            <person name="Eaton V."/>
            <person name="Seok R."/>
            <person name="Leiner I.M."/>
            <person name="Pamer E.G."/>
        </authorList>
    </citation>
    <scope>NUCLEOTIDE SEQUENCE</scope>
    <source>
        <strain evidence="1">MSK.10.16</strain>
    </source>
</reference>
<proteinExistence type="predicted"/>
<evidence type="ECO:0000313" key="2">
    <source>
        <dbReference type="Proteomes" id="UP000724058"/>
    </source>
</evidence>
<name>A0AAP7DWY2_9FIRM</name>
<evidence type="ECO:0000313" key="1">
    <source>
        <dbReference type="EMBL" id="NSE56700.1"/>
    </source>
</evidence>
<reference evidence="1" key="2">
    <citation type="submission" date="2020-02" db="EMBL/GenBank/DDBJ databases">
        <authorList>
            <person name="Littmann E."/>
            <person name="Sorbara M."/>
        </authorList>
    </citation>
    <scope>NUCLEOTIDE SEQUENCE</scope>
    <source>
        <strain evidence="1">MSK.10.16</strain>
    </source>
</reference>
<sequence length="91" mass="11020">MWEVRVTQKYTSDYGIDLEETAAFRVPELTEAGEIINTFKKYGIGKMSYSITQKQEEEEDEQSYLYYGRIRIRQNNIYEKFRSKVNILYRR</sequence>
<organism evidence="1 2">
    <name type="scientific">Dorea longicatena</name>
    <dbReference type="NCBI Taxonomy" id="88431"/>
    <lineage>
        <taxon>Bacteria</taxon>
        <taxon>Bacillati</taxon>
        <taxon>Bacillota</taxon>
        <taxon>Clostridia</taxon>
        <taxon>Lachnospirales</taxon>
        <taxon>Lachnospiraceae</taxon>
        <taxon>Dorea</taxon>
    </lineage>
</organism>
<accession>A0AAP7DWY2</accession>
<protein>
    <submittedName>
        <fullName evidence="1">Uncharacterized protein</fullName>
    </submittedName>
</protein>
<dbReference type="Proteomes" id="UP000724058">
    <property type="component" value="Unassembled WGS sequence"/>
</dbReference>
<gene>
    <name evidence="1" type="ORF">G4332_00925</name>
</gene>
<comment type="caution">
    <text evidence="1">The sequence shown here is derived from an EMBL/GenBank/DDBJ whole genome shotgun (WGS) entry which is preliminary data.</text>
</comment>